<evidence type="ECO:0000313" key="2">
    <source>
        <dbReference type="Proteomes" id="UP000247978"/>
    </source>
</evidence>
<accession>A0A2V3WGZ6</accession>
<dbReference type="EMBL" id="QJJQ01000004">
    <property type="protein sequence ID" value="PXW88069.1"/>
    <property type="molecule type" value="Genomic_DNA"/>
</dbReference>
<dbReference type="AlphaFoldDB" id="A0A2V3WGZ6"/>
<evidence type="ECO:0000313" key="1">
    <source>
        <dbReference type="EMBL" id="PXW88069.1"/>
    </source>
</evidence>
<dbReference type="Proteomes" id="UP000247978">
    <property type="component" value="Unassembled WGS sequence"/>
</dbReference>
<name>A0A2V3WGZ6_9BACI</name>
<protein>
    <submittedName>
        <fullName evidence="1">YugN-like protein</fullName>
    </submittedName>
</protein>
<dbReference type="InterPro" id="IPR036491">
    <property type="entry name" value="YugN-like_sf"/>
</dbReference>
<dbReference type="SUPFAM" id="SSF160755">
    <property type="entry name" value="YugN-like"/>
    <property type="match status" value="1"/>
</dbReference>
<reference evidence="1 2" key="1">
    <citation type="submission" date="2018-05" db="EMBL/GenBank/DDBJ databases">
        <title>Genomic Encyclopedia of Type Strains, Phase IV (KMG-IV): sequencing the most valuable type-strain genomes for metagenomic binning, comparative biology and taxonomic classification.</title>
        <authorList>
            <person name="Goeker M."/>
        </authorList>
    </citation>
    <scope>NUCLEOTIDE SEQUENCE [LARGE SCALE GENOMIC DNA]</scope>
    <source>
        <strain evidence="1 2">DSM 28556</strain>
    </source>
</reference>
<gene>
    <name evidence="1" type="ORF">DFR56_104222</name>
</gene>
<organism evidence="1 2">
    <name type="scientific">Pseudogracilibacillus auburnensis</name>
    <dbReference type="NCBI Taxonomy" id="1494959"/>
    <lineage>
        <taxon>Bacteria</taxon>
        <taxon>Bacillati</taxon>
        <taxon>Bacillota</taxon>
        <taxon>Bacilli</taxon>
        <taxon>Bacillales</taxon>
        <taxon>Bacillaceae</taxon>
        <taxon>Pseudogracilibacillus</taxon>
    </lineage>
</organism>
<dbReference type="Gene3D" id="3.30.310.100">
    <property type="entry name" value="YugN-like"/>
    <property type="match status" value="1"/>
</dbReference>
<comment type="caution">
    <text evidence="1">The sequence shown here is derived from an EMBL/GenBank/DDBJ whole genome shotgun (WGS) entry which is preliminary data.</text>
</comment>
<dbReference type="Pfam" id="PF08868">
    <property type="entry name" value="YugN"/>
    <property type="match status" value="1"/>
</dbReference>
<sequence length="140" mass="16103">MIKLESELQGKRTYFGEMTDHSKSFGFTLGGAWEYHAGYFDTVLWRESGETIYVRLPFNVVKGMLDHRNALIEFEQPYIIKHVVHIGLDRDADSLLAATGFAQFQEPVDRDGYIEDKSKWELAGKEMIDCVLNAVPFHRT</sequence>
<dbReference type="OrthoDB" id="2988890at2"/>
<dbReference type="RefSeq" id="WP_110394887.1">
    <property type="nucleotide sequence ID" value="NZ_JBHUHB010000001.1"/>
</dbReference>
<dbReference type="InterPro" id="IPR014967">
    <property type="entry name" value="Uncharacterised_YugN-like"/>
</dbReference>
<proteinExistence type="predicted"/>
<keyword evidence="2" id="KW-1185">Reference proteome</keyword>